<gene>
    <name evidence="2" type="ORF">PPRIM_AZ9-3.1.T0580056</name>
</gene>
<proteinExistence type="predicted"/>
<dbReference type="EMBL" id="CAJJDM010000059">
    <property type="protein sequence ID" value="CAD8077324.1"/>
    <property type="molecule type" value="Genomic_DNA"/>
</dbReference>
<dbReference type="AlphaFoldDB" id="A0A8S1MR35"/>
<accession>A0A8S1MR35</accession>
<keyword evidence="1" id="KW-1133">Transmembrane helix</keyword>
<feature type="transmembrane region" description="Helical" evidence="1">
    <location>
        <begin position="388"/>
        <end position="416"/>
    </location>
</feature>
<keyword evidence="3" id="KW-1185">Reference proteome</keyword>
<reference evidence="2" key="1">
    <citation type="submission" date="2021-01" db="EMBL/GenBank/DDBJ databases">
        <authorList>
            <consortium name="Genoscope - CEA"/>
            <person name="William W."/>
        </authorList>
    </citation>
    <scope>NUCLEOTIDE SEQUENCE</scope>
</reference>
<keyword evidence="1" id="KW-0812">Transmembrane</keyword>
<name>A0A8S1MR35_PARPR</name>
<protein>
    <submittedName>
        <fullName evidence="2">Uncharacterized protein</fullName>
    </submittedName>
</protein>
<sequence>MGNSLLQAFRNLKMRSQIISLDIIILLIVLSIAGTAIYIEIKIFYYISERSLQNTLVNQDIKQISLTTHLMKHYIKEKHQISILLVDHISSFLYHQTKIQDQVKFANSIDLCLLNDDNIKNIYLKHTQKMCYSIYGKIELEEAMQKSTQILSLYNGLKLLENFGLELNKFYPDFLQFVDVTNISFNSFYPFGLHVPNYDLQNRPWYIDHIRKAKENPNQFYFFTDVYKMIVGDYNYYFSITQSLFDENKNISGIVKVMLTVDDMNLDHVKSNILLINKYGQVIYNQMEILQINNSQVFYINNETITGFNDSDWKIIEDNALSNSKKSLSQHDDFSNCIILYNKYFKSYVQLRSEKFTKENFTLITYTNITSKKILEQQFKEAFIESEIWILSAVFQIVLLGALSFSISICFINIICRPLIEINRSISNHVLSVGNNINQMIFKILQQQKKRSSNIFSNLNDQIWSLYETLQIKQQKKCEQCMLIEKMFYHRRDNNLHINPIKIAIKNIPENIDQDYEEFYQLLQQMIQQFKVQEI</sequence>
<feature type="transmembrane region" description="Helical" evidence="1">
    <location>
        <begin position="21"/>
        <end position="47"/>
    </location>
</feature>
<organism evidence="2 3">
    <name type="scientific">Paramecium primaurelia</name>
    <dbReference type="NCBI Taxonomy" id="5886"/>
    <lineage>
        <taxon>Eukaryota</taxon>
        <taxon>Sar</taxon>
        <taxon>Alveolata</taxon>
        <taxon>Ciliophora</taxon>
        <taxon>Intramacronucleata</taxon>
        <taxon>Oligohymenophorea</taxon>
        <taxon>Peniculida</taxon>
        <taxon>Parameciidae</taxon>
        <taxon>Paramecium</taxon>
    </lineage>
</organism>
<dbReference type="OMA" id="FYYISER"/>
<evidence type="ECO:0000313" key="3">
    <source>
        <dbReference type="Proteomes" id="UP000688137"/>
    </source>
</evidence>
<evidence type="ECO:0000313" key="2">
    <source>
        <dbReference type="EMBL" id="CAD8077324.1"/>
    </source>
</evidence>
<dbReference type="Proteomes" id="UP000688137">
    <property type="component" value="Unassembled WGS sequence"/>
</dbReference>
<comment type="caution">
    <text evidence="2">The sequence shown here is derived from an EMBL/GenBank/DDBJ whole genome shotgun (WGS) entry which is preliminary data.</text>
</comment>
<keyword evidence="1" id="KW-0472">Membrane</keyword>
<evidence type="ECO:0000256" key="1">
    <source>
        <dbReference type="SAM" id="Phobius"/>
    </source>
</evidence>